<dbReference type="EMBL" id="RYFG02000107">
    <property type="protein sequence ID" value="TRW92705.1"/>
    <property type="molecule type" value="Genomic_DNA"/>
</dbReference>
<evidence type="ECO:0000313" key="4">
    <source>
        <dbReference type="Proteomes" id="UP000733744"/>
    </source>
</evidence>
<feature type="signal peptide" evidence="1">
    <location>
        <begin position="1"/>
        <end position="21"/>
    </location>
</feature>
<organism evidence="3 4">
    <name type="scientific">Candidatus Methylobacter oryzae</name>
    <dbReference type="NCBI Taxonomy" id="2497749"/>
    <lineage>
        <taxon>Bacteria</taxon>
        <taxon>Pseudomonadati</taxon>
        <taxon>Pseudomonadota</taxon>
        <taxon>Gammaproteobacteria</taxon>
        <taxon>Methylococcales</taxon>
        <taxon>Methylococcaceae</taxon>
        <taxon>Methylobacter</taxon>
    </lineage>
</organism>
<evidence type="ECO:0000313" key="3">
    <source>
        <dbReference type="EMBL" id="TRW92705.1"/>
    </source>
</evidence>
<sequence>MNFKSQLLGLIALCCPLAAFALDENPNIQITPLLKTTASWDGKPIIYPKGPGEVTALIVEIAPEAETGWHEHPVPVFGYIMEGELELKRATGEVKILHPGDVLPESVNVLHNGRNIGEDPVKILVFYMGEVGNKLSIAHPEFTPPPLPEAEN</sequence>
<comment type="caution">
    <text evidence="3">The sequence shown here is derived from an EMBL/GenBank/DDBJ whole genome shotgun (WGS) entry which is preliminary data.</text>
</comment>
<proteinExistence type="predicted"/>
<feature type="domain" description="Cupin type-2" evidence="2">
    <location>
        <begin position="58"/>
        <end position="127"/>
    </location>
</feature>
<dbReference type="InterPro" id="IPR013096">
    <property type="entry name" value="Cupin_2"/>
</dbReference>
<dbReference type="SUPFAM" id="SSF51182">
    <property type="entry name" value="RmlC-like cupins"/>
    <property type="match status" value="1"/>
</dbReference>
<dbReference type="InterPro" id="IPR014710">
    <property type="entry name" value="RmlC-like_jellyroll"/>
</dbReference>
<dbReference type="InterPro" id="IPR011051">
    <property type="entry name" value="RmlC_Cupin_sf"/>
</dbReference>
<feature type="chain" id="PRO_5047429043" evidence="1">
    <location>
        <begin position="22"/>
        <end position="152"/>
    </location>
</feature>
<dbReference type="CDD" id="cd02236">
    <property type="entry name" value="cupin_CV2614-like"/>
    <property type="match status" value="1"/>
</dbReference>
<evidence type="ECO:0000259" key="2">
    <source>
        <dbReference type="Pfam" id="PF07883"/>
    </source>
</evidence>
<dbReference type="Pfam" id="PF07883">
    <property type="entry name" value="Cupin_2"/>
    <property type="match status" value="1"/>
</dbReference>
<gene>
    <name evidence="3" type="ORF">EKO24_014860</name>
</gene>
<dbReference type="RefSeq" id="WP_127028495.1">
    <property type="nucleotide sequence ID" value="NZ_RYFG02000107.1"/>
</dbReference>
<dbReference type="Gene3D" id="2.60.120.10">
    <property type="entry name" value="Jelly Rolls"/>
    <property type="match status" value="1"/>
</dbReference>
<dbReference type="Proteomes" id="UP000733744">
    <property type="component" value="Unassembled WGS sequence"/>
</dbReference>
<dbReference type="PANTHER" id="PTHR36156">
    <property type="entry name" value="SLR2101 PROTEIN"/>
    <property type="match status" value="1"/>
</dbReference>
<keyword evidence="1" id="KW-0732">Signal</keyword>
<dbReference type="InterPro" id="IPR047142">
    <property type="entry name" value="OryJ/VirC-like"/>
</dbReference>
<accession>A0ABY3C888</accession>
<protein>
    <submittedName>
        <fullName evidence="3">Cupin domain-containing protein</fullName>
    </submittedName>
</protein>
<reference evidence="3 4" key="1">
    <citation type="journal article" date="2019" name="Antonie Van Leeuwenhoek">
        <title>Description of 'Ca. Methylobacter oryzae' KRF1, a novel species from the environmentally important Methylobacter clade 2.</title>
        <authorList>
            <person name="Khatri K."/>
            <person name="Mohite J.A."/>
            <person name="Pandit P.S."/>
            <person name="Bahulikar R."/>
            <person name="Rahalkar M.C."/>
        </authorList>
    </citation>
    <scope>NUCLEOTIDE SEQUENCE [LARGE SCALE GENOMIC DNA]</scope>
    <source>
        <strain evidence="3 4">KRF1</strain>
    </source>
</reference>
<evidence type="ECO:0000256" key="1">
    <source>
        <dbReference type="SAM" id="SignalP"/>
    </source>
</evidence>
<dbReference type="PANTHER" id="PTHR36156:SF2">
    <property type="entry name" value="CUPIN TYPE-2 DOMAIN-CONTAINING PROTEIN"/>
    <property type="match status" value="1"/>
</dbReference>
<keyword evidence="4" id="KW-1185">Reference proteome</keyword>
<name>A0ABY3C888_9GAMM</name>